<name>A0A183AS27_9TREM</name>
<dbReference type="EMBL" id="UZAN01047916">
    <property type="protein sequence ID" value="VDP85927.1"/>
    <property type="molecule type" value="Genomic_DNA"/>
</dbReference>
<evidence type="ECO:0000313" key="3">
    <source>
        <dbReference type="WBParaSite" id="ECPE_0000979301-mRNA-1"/>
    </source>
</evidence>
<sequence length="101" mass="11306">MDQLCSLPGIYNRMEAEKFQLPSLAGENSDSNIRIPLNSWLPFTGSQKSSTGSRTAVRVRLVARVRDACPRQVDELRDLILLACERCQSAVRITCLLDPNE</sequence>
<protein>
    <submittedName>
        <fullName evidence="1 3">Uncharacterized protein</fullName>
    </submittedName>
</protein>
<dbReference type="OrthoDB" id="2186770at2759"/>
<dbReference type="AlphaFoldDB" id="A0A183AS27"/>
<dbReference type="WBParaSite" id="ECPE_0000979301-mRNA-1">
    <property type="protein sequence ID" value="ECPE_0000979301-mRNA-1"/>
    <property type="gene ID" value="ECPE_0000979301"/>
</dbReference>
<accession>A0A183AS27</accession>
<organism evidence="3">
    <name type="scientific">Echinostoma caproni</name>
    <dbReference type="NCBI Taxonomy" id="27848"/>
    <lineage>
        <taxon>Eukaryota</taxon>
        <taxon>Metazoa</taxon>
        <taxon>Spiralia</taxon>
        <taxon>Lophotrochozoa</taxon>
        <taxon>Platyhelminthes</taxon>
        <taxon>Trematoda</taxon>
        <taxon>Digenea</taxon>
        <taxon>Plagiorchiida</taxon>
        <taxon>Echinostomata</taxon>
        <taxon>Echinostomatoidea</taxon>
        <taxon>Echinostomatidae</taxon>
        <taxon>Echinostoma</taxon>
    </lineage>
</organism>
<keyword evidence="2" id="KW-1185">Reference proteome</keyword>
<evidence type="ECO:0000313" key="1">
    <source>
        <dbReference type="EMBL" id="VDP85927.1"/>
    </source>
</evidence>
<dbReference type="Proteomes" id="UP000272942">
    <property type="component" value="Unassembled WGS sequence"/>
</dbReference>
<gene>
    <name evidence="1" type="ORF">ECPE_LOCUS9762</name>
</gene>
<reference evidence="3" key="1">
    <citation type="submission" date="2016-06" db="UniProtKB">
        <authorList>
            <consortium name="WormBaseParasite"/>
        </authorList>
    </citation>
    <scope>IDENTIFICATION</scope>
</reference>
<reference evidence="1 2" key="2">
    <citation type="submission" date="2018-11" db="EMBL/GenBank/DDBJ databases">
        <authorList>
            <consortium name="Pathogen Informatics"/>
        </authorList>
    </citation>
    <scope>NUCLEOTIDE SEQUENCE [LARGE SCALE GENOMIC DNA]</scope>
    <source>
        <strain evidence="1 2">Egypt</strain>
    </source>
</reference>
<evidence type="ECO:0000313" key="2">
    <source>
        <dbReference type="Proteomes" id="UP000272942"/>
    </source>
</evidence>
<proteinExistence type="predicted"/>